<proteinExistence type="inferred from homology"/>
<evidence type="ECO:0000256" key="4">
    <source>
        <dbReference type="ARBA" id="ARBA00022490"/>
    </source>
</evidence>
<dbReference type="Proteomes" id="UP001139488">
    <property type="component" value="Unassembled WGS sequence"/>
</dbReference>
<keyword evidence="9" id="KW-0645">Protease</keyword>
<dbReference type="EMBL" id="JAJNNZ010000024">
    <property type="protein sequence ID" value="MCJ2378826.1"/>
    <property type="molecule type" value="Genomic_DNA"/>
</dbReference>
<keyword evidence="5 7" id="KW-0479">Metal-binding</keyword>
<dbReference type="RefSeq" id="WP_244359262.1">
    <property type="nucleotide sequence ID" value="NZ_JAJNNZ010000024.1"/>
</dbReference>
<evidence type="ECO:0000256" key="7">
    <source>
        <dbReference type="HAMAP-Rule" id="MF_00746"/>
    </source>
</evidence>
<dbReference type="GO" id="GO:0008270">
    <property type="term" value="F:zinc ion binding"/>
    <property type="evidence" value="ECO:0007669"/>
    <property type="project" value="UniProtKB-UniRule"/>
</dbReference>
<comment type="subcellular location">
    <subcellularLocation>
        <location evidence="1 7">Cytoplasm</location>
    </subcellularLocation>
</comment>
<name>A0A9X1WEG3_9VIBR</name>
<dbReference type="InterPro" id="IPR023483">
    <property type="entry name" value="Uncharacterised_SprT"/>
</dbReference>
<feature type="active site" evidence="7">
    <location>
        <position position="78"/>
    </location>
</feature>
<comment type="caution">
    <text evidence="9">The sequence shown here is derived from an EMBL/GenBank/DDBJ whole genome shotgun (WGS) entry which is preliminary data.</text>
</comment>
<gene>
    <name evidence="7" type="primary">sprT</name>
    <name evidence="9" type="ORF">LNL84_18615</name>
</gene>
<keyword evidence="10" id="KW-1185">Reference proteome</keyword>
<dbReference type="GO" id="GO:0005737">
    <property type="term" value="C:cytoplasm"/>
    <property type="evidence" value="ECO:0007669"/>
    <property type="project" value="UniProtKB-SubCell"/>
</dbReference>
<evidence type="ECO:0000256" key="3">
    <source>
        <dbReference type="ARBA" id="ARBA00020082"/>
    </source>
</evidence>
<feature type="binding site" evidence="7">
    <location>
        <position position="81"/>
    </location>
    <ligand>
        <name>Zn(2+)</name>
        <dbReference type="ChEBI" id="CHEBI:29105"/>
    </ligand>
</feature>
<dbReference type="AlphaFoldDB" id="A0A9X1WEG3"/>
<dbReference type="PANTHER" id="PTHR38773:SF1">
    <property type="entry name" value="PROTEIN SPRT"/>
    <property type="match status" value="1"/>
</dbReference>
<evidence type="ECO:0000256" key="2">
    <source>
        <dbReference type="ARBA" id="ARBA00006591"/>
    </source>
</evidence>
<dbReference type="InterPro" id="IPR035240">
    <property type="entry name" value="SprT_Zn_ribbon"/>
</dbReference>
<sequence>MSTSITAELHQRVIACLEECISQASVYFEENYPLPSINYKLRGKAAGKAYLQLWEVRLNPVLLRENPELFFSEVIAHEVAHLITFHHYGRVRPHGKEWKSVMSGAFNLAPKATHSMDVTSVQGKTFDYQCQCNQYSLSIRRHNKVLRQQASYRCQKCGDTLSYLPFLDN</sequence>
<dbReference type="Pfam" id="PF10263">
    <property type="entry name" value="SprT-like"/>
    <property type="match status" value="1"/>
</dbReference>
<dbReference type="NCBIfam" id="NF003421">
    <property type="entry name" value="PRK04860.1"/>
    <property type="match status" value="1"/>
</dbReference>
<evidence type="ECO:0000259" key="8">
    <source>
        <dbReference type="SMART" id="SM00731"/>
    </source>
</evidence>
<keyword evidence="9" id="KW-0482">Metalloprotease</keyword>
<organism evidence="9 10">
    <name type="scientific">Vibrio gelatinilyticus</name>
    <dbReference type="NCBI Taxonomy" id="2893468"/>
    <lineage>
        <taxon>Bacteria</taxon>
        <taxon>Pseudomonadati</taxon>
        <taxon>Pseudomonadota</taxon>
        <taxon>Gammaproteobacteria</taxon>
        <taxon>Vibrionales</taxon>
        <taxon>Vibrionaceae</taxon>
        <taxon>Vibrio</taxon>
    </lineage>
</organism>
<dbReference type="GO" id="GO:0006950">
    <property type="term" value="P:response to stress"/>
    <property type="evidence" value="ECO:0007669"/>
    <property type="project" value="UniProtKB-ARBA"/>
</dbReference>
<evidence type="ECO:0000256" key="6">
    <source>
        <dbReference type="ARBA" id="ARBA00022833"/>
    </source>
</evidence>
<keyword evidence="9" id="KW-0378">Hydrolase</keyword>
<reference evidence="9" key="1">
    <citation type="submission" date="2021-11" db="EMBL/GenBank/DDBJ databases">
        <title>Vibrio ZSDE26 sp. nov. and Vibrio ZSDZ34 sp. nov., isolated from coastal seawater in Qingdao.</title>
        <authorList>
            <person name="Zhang P."/>
        </authorList>
    </citation>
    <scope>NUCLEOTIDE SEQUENCE</scope>
    <source>
        <strain evidence="9">ZSDZ34</strain>
    </source>
</reference>
<evidence type="ECO:0000256" key="5">
    <source>
        <dbReference type="ARBA" id="ARBA00022723"/>
    </source>
</evidence>
<dbReference type="InterPro" id="IPR006640">
    <property type="entry name" value="SprT-like_domain"/>
</dbReference>
<evidence type="ECO:0000313" key="9">
    <source>
        <dbReference type="EMBL" id="MCJ2378826.1"/>
    </source>
</evidence>
<protein>
    <recommendedName>
        <fullName evidence="3 7">Protein SprT</fullName>
    </recommendedName>
</protein>
<keyword evidence="6 7" id="KW-0862">Zinc</keyword>
<dbReference type="Pfam" id="PF17283">
    <property type="entry name" value="Zn_ribbon_SprT"/>
    <property type="match status" value="1"/>
</dbReference>
<comment type="similarity">
    <text evidence="2 7">Belongs to the SprT family.</text>
</comment>
<evidence type="ECO:0000256" key="1">
    <source>
        <dbReference type="ARBA" id="ARBA00004496"/>
    </source>
</evidence>
<comment type="cofactor">
    <cofactor evidence="7">
        <name>Zn(2+)</name>
        <dbReference type="ChEBI" id="CHEBI:29105"/>
    </cofactor>
    <text evidence="7">Binds 1 zinc ion.</text>
</comment>
<evidence type="ECO:0000313" key="10">
    <source>
        <dbReference type="Proteomes" id="UP001139488"/>
    </source>
</evidence>
<dbReference type="SMART" id="SM00731">
    <property type="entry name" value="SprT"/>
    <property type="match status" value="1"/>
</dbReference>
<keyword evidence="4 7" id="KW-0963">Cytoplasm</keyword>
<feature type="domain" description="SprT-like" evidence="8">
    <location>
        <begin position="15"/>
        <end position="164"/>
    </location>
</feature>
<accession>A0A9X1WEG3</accession>
<dbReference type="HAMAP" id="MF_00746">
    <property type="entry name" value="SprT"/>
    <property type="match status" value="1"/>
</dbReference>
<dbReference type="PANTHER" id="PTHR38773">
    <property type="entry name" value="PROTEIN SPRT"/>
    <property type="match status" value="1"/>
</dbReference>
<feature type="binding site" evidence="7">
    <location>
        <position position="77"/>
    </location>
    <ligand>
        <name>Zn(2+)</name>
        <dbReference type="ChEBI" id="CHEBI:29105"/>
    </ligand>
</feature>
<dbReference type="GO" id="GO:0008237">
    <property type="term" value="F:metallopeptidase activity"/>
    <property type="evidence" value="ECO:0007669"/>
    <property type="project" value="UniProtKB-KW"/>
</dbReference>